<evidence type="ECO:0000313" key="3">
    <source>
        <dbReference type="Proteomes" id="UP000195139"/>
    </source>
</evidence>
<protein>
    <recommendedName>
        <fullName evidence="4">Phage protein</fullName>
    </recommendedName>
</protein>
<keyword evidence="3" id="KW-1185">Reference proteome</keyword>
<gene>
    <name evidence="2" type="ORF">A5880_000281</name>
    <name evidence="1" type="ORF">A5880_002379</name>
</gene>
<reference evidence="1 3" key="2">
    <citation type="submission" date="2018-07" db="EMBL/GenBank/DDBJ databases">
        <title>The Genome Sequence of Enterococcus sp. DIV0659b.</title>
        <authorList>
            <consortium name="The Broad Institute Genomics Platform"/>
            <consortium name="The Broad Institute Genomic Center for Infectious Diseases"/>
            <person name="Earl A."/>
            <person name="Manson A."/>
            <person name="Schwartman J."/>
            <person name="Gilmore M."/>
            <person name="Abouelleil A."/>
            <person name="Cao P."/>
            <person name="Chapman S."/>
            <person name="Cusick C."/>
            <person name="Shea T."/>
            <person name="Young S."/>
            <person name="Neafsey D."/>
            <person name="Nusbaum C."/>
            <person name="Birren B."/>
        </authorList>
    </citation>
    <scope>NUCLEOTIDE SEQUENCE [LARGE SCALE GENOMIC DNA]</scope>
    <source>
        <strain evidence="1 3">4G2_DIV0659</strain>
    </source>
</reference>
<dbReference type="Proteomes" id="UP000195139">
    <property type="component" value="Unassembled WGS sequence"/>
</dbReference>
<evidence type="ECO:0008006" key="4">
    <source>
        <dbReference type="Google" id="ProtNLM"/>
    </source>
</evidence>
<evidence type="ECO:0000313" key="1">
    <source>
        <dbReference type="EMBL" id="MEI5994793.1"/>
    </source>
</evidence>
<dbReference type="RefSeq" id="WP_086329243.1">
    <property type="nucleotide sequence ID" value="NZ_NGLE02000001.1"/>
</dbReference>
<reference evidence="2" key="1">
    <citation type="submission" date="2017-05" db="EMBL/GenBank/DDBJ databases">
        <title>The Genome Sequence of Enterococcus sp. 4G2_DIV0659.</title>
        <authorList>
            <consortium name="The Broad Institute Genomics Platform"/>
            <consortium name="The Broad Institute Genomic Center for Infectious Diseases"/>
            <person name="Earl A."/>
            <person name="Manson A."/>
            <person name="Schwartman J."/>
            <person name="Gilmore M."/>
            <person name="Abouelleil A."/>
            <person name="Cao P."/>
            <person name="Chapman S."/>
            <person name="Cusick C."/>
            <person name="Shea T."/>
            <person name="Young S."/>
            <person name="Neafsey D."/>
            <person name="Nusbaum C."/>
            <person name="Birren B."/>
        </authorList>
    </citation>
    <scope>NUCLEOTIDE SEQUENCE [LARGE SCALE GENOMIC DNA]</scope>
    <source>
        <strain evidence="2">4G2_DIV0659</strain>
    </source>
</reference>
<dbReference type="EMBL" id="NGLE01000001">
    <property type="protein sequence ID" value="OTO09602.1"/>
    <property type="molecule type" value="Genomic_DNA"/>
</dbReference>
<evidence type="ECO:0000313" key="2">
    <source>
        <dbReference type="EMBL" id="OTO09602.1"/>
    </source>
</evidence>
<organism evidence="2">
    <name type="scientific">Candidatus Enterococcus mansonii</name>
    <dbReference type="NCBI Taxonomy" id="1834181"/>
    <lineage>
        <taxon>Bacteria</taxon>
        <taxon>Bacillati</taxon>
        <taxon>Bacillota</taxon>
        <taxon>Bacilli</taxon>
        <taxon>Lactobacillales</taxon>
        <taxon>Enterococcaceae</taxon>
        <taxon>Enterococcus</taxon>
    </lineage>
</organism>
<name>A0A242CIJ5_9ENTE</name>
<dbReference type="STRING" id="1834181.A5880_000281"/>
<dbReference type="OrthoDB" id="5432268at2"/>
<dbReference type="AlphaFoldDB" id="A0A242CIJ5"/>
<dbReference type="EMBL" id="NGLE02000001">
    <property type="protein sequence ID" value="MEI5994793.1"/>
    <property type="molecule type" value="Genomic_DNA"/>
</dbReference>
<proteinExistence type="predicted"/>
<accession>A0A242CIJ5</accession>
<sequence>MTMTKEAIQYLMEQGIRPDDRLVNFDSGTRWMVINNDGDAREIQPKVYLADPLEINTLSGFVNYIKANIERINNKLIVQIKNEQTVHLKGIIEEDGSRECLATASAIIPRFHFDNFYDMEEFNIALQSKFVSLTTEKDVPDDRSLLLQVVGNVAEKNVKQASDDGVSQAITINQGVATQANVQIPNPVLLAPYRTFLEVEQPASQFVFRMKDGPRAAIFEADGGAWRNQAIVNIREFLLEALEEEIKSERITIIA</sequence>
<comment type="caution">
    <text evidence="2">The sequence shown here is derived from an EMBL/GenBank/DDBJ whole genome shotgun (WGS) entry which is preliminary data.</text>
</comment>